<keyword evidence="1" id="KW-1185">Reference proteome</keyword>
<dbReference type="Proteomes" id="UP000790787">
    <property type="component" value="Chromosome 2"/>
</dbReference>
<reference evidence="2" key="2">
    <citation type="submission" date="2025-08" db="UniProtKB">
        <authorList>
            <consortium name="RefSeq"/>
        </authorList>
    </citation>
    <scope>IDENTIFICATION</scope>
    <source>
        <tissue evidence="2">Leaf</tissue>
    </source>
</reference>
<accession>A0AC58S8F1</accession>
<evidence type="ECO:0000313" key="1">
    <source>
        <dbReference type="Proteomes" id="UP000790787"/>
    </source>
</evidence>
<protein>
    <submittedName>
        <fullName evidence="2">Uncharacterized protein LOC142166294</fullName>
    </submittedName>
</protein>
<reference evidence="1" key="1">
    <citation type="journal article" date="2014" name="Nat. Commun.">
        <title>The tobacco genome sequence and its comparison with those of tomato and potato.</title>
        <authorList>
            <person name="Sierro N."/>
            <person name="Battey J.N."/>
            <person name="Ouadi S."/>
            <person name="Bakaher N."/>
            <person name="Bovet L."/>
            <person name="Willig A."/>
            <person name="Goepfert S."/>
            <person name="Peitsch M.C."/>
            <person name="Ivanov N.V."/>
        </authorList>
    </citation>
    <scope>NUCLEOTIDE SEQUENCE [LARGE SCALE GENOMIC DNA]</scope>
</reference>
<dbReference type="RefSeq" id="XP_075081224.1">
    <property type="nucleotide sequence ID" value="XM_075225123.1"/>
</dbReference>
<name>A0AC58S8F1_TOBAC</name>
<evidence type="ECO:0000313" key="2">
    <source>
        <dbReference type="RefSeq" id="XP_075081224.1"/>
    </source>
</evidence>
<sequence length="691" mass="80093">MVKQALAAWKDSSSESESEDDQGDTSVMAIENESSEYDSIFALMAKSDNDEDKEEDEVNFFNVQRNLKIYSQKKLMSLANVLIDAYHSLINEKKSLIEEISDVKQERDDMVVTILNLKEQVEEVTRENILLKNQMEKWMNNPKGKEAASEAQLDLDNELKKVKTSLAAELEKNRELQEDLKKAGVRRNNHRWYMDNGCSKYMTRKMDDFLSLTAFQGGSVSFKNGKKSYILGVGKIDKILFHTIKNVYYVNGLKYSVFSVSQIYEKGNEAKRLGHANFTLLNKLIKKDLVHGLPKSKFKDHKVCDTCAKGKQVRGEKKYIFVIVDDYSRFTWTLFLRTKDEIFPVFVAFVRQIQVNLGNHVVSIRSNHGTEFDNAKFDKFYAENGISHIFSAPRTPQQNGVVEMKNKTLEYMARTMLIDSNVPNCFWAEVVNTAYYLINRCMIRSLLEKTPYERINGRKPKLTYLRAFGYKFFVLNHGKKVLGKMYAKGDKGIFEVFVKQPPHVECYEHHEHVFKLDKALYGLKQAPRSWYERLSKFLLENGFTRGRNLLIVQEFEKLMGSEFEMSMMDQLNFFLGLQLKQTSKGTMISQQKYIKELLKRFEMENSKTIDTPIVTVTRLDVDEHGFPVSKTMYRGIIGSLLYLTTSRPDIVFSVGLCSRFQSSPREAHLKAAKRIFRYLKETQDLVLFYPS</sequence>
<gene>
    <name evidence="2" type="primary">LOC142166294</name>
</gene>
<proteinExistence type="predicted"/>
<organism evidence="1 2">
    <name type="scientific">Nicotiana tabacum</name>
    <name type="common">Common tobacco</name>
    <dbReference type="NCBI Taxonomy" id="4097"/>
    <lineage>
        <taxon>Eukaryota</taxon>
        <taxon>Viridiplantae</taxon>
        <taxon>Streptophyta</taxon>
        <taxon>Embryophyta</taxon>
        <taxon>Tracheophyta</taxon>
        <taxon>Spermatophyta</taxon>
        <taxon>Magnoliopsida</taxon>
        <taxon>eudicotyledons</taxon>
        <taxon>Gunneridae</taxon>
        <taxon>Pentapetalae</taxon>
        <taxon>asterids</taxon>
        <taxon>lamiids</taxon>
        <taxon>Solanales</taxon>
        <taxon>Solanaceae</taxon>
        <taxon>Nicotianoideae</taxon>
        <taxon>Nicotianeae</taxon>
        <taxon>Nicotiana</taxon>
    </lineage>
</organism>